<dbReference type="InterPro" id="IPR002798">
    <property type="entry name" value="SpoIIM-like"/>
</dbReference>
<dbReference type="PANTHER" id="PTHR35337:SF1">
    <property type="entry name" value="SLR1478 PROTEIN"/>
    <property type="match status" value="1"/>
</dbReference>
<dbReference type="EMBL" id="QRDZ01000008">
    <property type="protein sequence ID" value="RED83216.1"/>
    <property type="molecule type" value="Genomic_DNA"/>
</dbReference>
<dbReference type="PANTHER" id="PTHR35337">
    <property type="entry name" value="SLR1478 PROTEIN"/>
    <property type="match status" value="1"/>
</dbReference>
<accession>A0A3D9KCA6</accession>
<keyword evidence="1" id="KW-0472">Membrane</keyword>
<evidence type="ECO:0000313" key="3">
    <source>
        <dbReference type="Proteomes" id="UP000256977"/>
    </source>
</evidence>
<keyword evidence="1" id="KW-1133">Transmembrane helix</keyword>
<comment type="caution">
    <text evidence="2">The sequence shown here is derived from an EMBL/GenBank/DDBJ whole genome shotgun (WGS) entry which is preliminary data.</text>
</comment>
<reference evidence="2 3" key="1">
    <citation type="submission" date="2018-07" db="EMBL/GenBank/DDBJ databases">
        <title>Genomic Encyclopedia of Type Strains, Phase III (KMG-III): the genomes of soil and plant-associated and newly described type strains.</title>
        <authorList>
            <person name="Whitman W."/>
        </authorList>
    </citation>
    <scope>NUCLEOTIDE SEQUENCE [LARGE SCALE GENOMIC DNA]</scope>
    <source>
        <strain evidence="2 3">CECT 7287</strain>
    </source>
</reference>
<evidence type="ECO:0000256" key="1">
    <source>
        <dbReference type="SAM" id="Phobius"/>
    </source>
</evidence>
<name>A0A3D9KCA6_9BACL</name>
<protein>
    <submittedName>
        <fullName evidence="2">Putative membrane protein SpoIIM required for sporulation</fullName>
    </submittedName>
</protein>
<organism evidence="2 3">
    <name type="scientific">Cohnella phaseoli</name>
    <dbReference type="NCBI Taxonomy" id="456490"/>
    <lineage>
        <taxon>Bacteria</taxon>
        <taxon>Bacillati</taxon>
        <taxon>Bacillota</taxon>
        <taxon>Bacilli</taxon>
        <taxon>Bacillales</taxon>
        <taxon>Paenibacillaceae</taxon>
        <taxon>Cohnella</taxon>
    </lineage>
</organism>
<dbReference type="RefSeq" id="WP_116060824.1">
    <property type="nucleotide sequence ID" value="NZ_QRDZ01000008.1"/>
</dbReference>
<dbReference type="Pfam" id="PF01944">
    <property type="entry name" value="SpoIIM"/>
    <property type="match status" value="1"/>
</dbReference>
<gene>
    <name evidence="2" type="ORF">DFP98_10859</name>
</gene>
<feature type="transmembrane region" description="Helical" evidence="1">
    <location>
        <begin position="196"/>
        <end position="217"/>
    </location>
</feature>
<feature type="transmembrane region" description="Helical" evidence="1">
    <location>
        <begin position="106"/>
        <end position="126"/>
    </location>
</feature>
<keyword evidence="3" id="KW-1185">Reference proteome</keyword>
<sequence>MDPAQRIQRYKEDWSELERLLDALNHIRRPISAGDIDRLTALYKSAAAHLSAMRTQWPNDPTTTYLNHLVARAHHVLYKQSDKGASRIGRFLGTYFPSLIRRRQPFILIAGALFLLGMIAGFAAVGSDPLNLYLVLPANIANAIDPAATNAPRGDLHSPLVSTEIFINNIRVAMLIFVSGVTLGIGTVYLLAYNGLIVGALAAVFMQAGESYVFWAYILPHGIIELTAIFIAGGAGLYMGYRFFVPGAYPRKRQFLQAAKESVQLLLGTIPLFVIAGIIEGYVTPSQLPLGVKYAAASGTLLLLVLYYVYGQFRARSALSNPGIR</sequence>
<dbReference type="AlphaFoldDB" id="A0A3D9KCA6"/>
<feature type="transmembrane region" description="Helical" evidence="1">
    <location>
        <begin position="223"/>
        <end position="244"/>
    </location>
</feature>
<dbReference type="Proteomes" id="UP000256977">
    <property type="component" value="Unassembled WGS sequence"/>
</dbReference>
<feature type="transmembrane region" description="Helical" evidence="1">
    <location>
        <begin position="290"/>
        <end position="310"/>
    </location>
</feature>
<keyword evidence="1" id="KW-0812">Transmembrane</keyword>
<evidence type="ECO:0000313" key="2">
    <source>
        <dbReference type="EMBL" id="RED83216.1"/>
    </source>
</evidence>
<dbReference type="OrthoDB" id="9800053at2"/>
<feature type="transmembrane region" description="Helical" evidence="1">
    <location>
        <begin position="265"/>
        <end position="284"/>
    </location>
</feature>
<proteinExistence type="predicted"/>
<feature type="transmembrane region" description="Helical" evidence="1">
    <location>
        <begin position="170"/>
        <end position="191"/>
    </location>
</feature>